<gene>
    <name evidence="1" type="ORF">GLOINDRAFT_87916</name>
</gene>
<protein>
    <submittedName>
        <fullName evidence="1">Uncharacterized protein</fullName>
    </submittedName>
</protein>
<organism evidence="1">
    <name type="scientific">Rhizophagus irregularis (strain DAOM 181602 / DAOM 197198 / MUCL 43194)</name>
    <name type="common">Arbuscular mycorrhizal fungus</name>
    <name type="synonym">Glomus intraradices</name>
    <dbReference type="NCBI Taxonomy" id="747089"/>
    <lineage>
        <taxon>Eukaryota</taxon>
        <taxon>Fungi</taxon>
        <taxon>Fungi incertae sedis</taxon>
        <taxon>Mucoromycota</taxon>
        <taxon>Glomeromycotina</taxon>
        <taxon>Glomeromycetes</taxon>
        <taxon>Glomerales</taxon>
        <taxon>Glomeraceae</taxon>
        <taxon>Rhizophagus</taxon>
    </lineage>
</organism>
<evidence type="ECO:0000313" key="1">
    <source>
        <dbReference type="EMBL" id="ERZ99532.1"/>
    </source>
</evidence>
<accession>U9SZR7</accession>
<dbReference type="VEuPathDB" id="FungiDB:RhiirFUN_017445"/>
<proteinExistence type="predicted"/>
<dbReference type="HOGENOM" id="CLU_1886862_0_0_1"/>
<dbReference type="AlphaFoldDB" id="U9SZR7"/>
<name>U9SZR7_RHIID</name>
<reference evidence="1" key="1">
    <citation type="submission" date="2013-07" db="EMBL/GenBank/DDBJ databases">
        <title>The genome of an arbuscular mycorrhizal fungus provides insights into the evolution of the oldest plant symbiosis.</title>
        <authorList>
            <consortium name="DOE Joint Genome Institute"/>
            <person name="Tisserant E."/>
            <person name="Malbreil M."/>
            <person name="Kuo A."/>
            <person name="Kohler A."/>
            <person name="Symeonidi A."/>
            <person name="Balestrini R."/>
            <person name="Charron P."/>
            <person name="Duensing N."/>
            <person name="Frei-dit-Frey N."/>
            <person name="Gianinazzi-Pearson V."/>
            <person name="Gilbert B."/>
            <person name="Handa Y."/>
            <person name="Hijri M."/>
            <person name="Kaul R."/>
            <person name="Kawaguchi M."/>
            <person name="Krajinski F."/>
            <person name="Lammers P."/>
            <person name="Lapierre D."/>
            <person name="Masclaux F.G."/>
            <person name="Murat C."/>
            <person name="Morin E."/>
            <person name="Ndikumana S."/>
            <person name="Pagni M."/>
            <person name="Petitpierre D."/>
            <person name="Requena N."/>
            <person name="Rosikiewicz P."/>
            <person name="Riley R."/>
            <person name="Saito K."/>
            <person name="San Clemente H."/>
            <person name="Shapiro H."/>
            <person name="van Tuinen D."/>
            <person name="Becard G."/>
            <person name="Bonfante P."/>
            <person name="Paszkowski U."/>
            <person name="Shachar-Hill Y."/>
            <person name="Young J.P."/>
            <person name="Sanders I.R."/>
            <person name="Henrissat B."/>
            <person name="Rensing S.A."/>
            <person name="Grigoriev I.V."/>
            <person name="Corradi N."/>
            <person name="Roux C."/>
            <person name="Martin F."/>
        </authorList>
    </citation>
    <scope>NUCLEOTIDE SEQUENCE</scope>
    <source>
        <strain evidence="1">DAOM 197198</strain>
    </source>
</reference>
<sequence>MEQETMEDTMDDTMEQELNIQNMADAFQAIATEIAKPNLQNTMADTFQTIATEIGNSNLQNMAGAFQTLATEIVNIPNTANNNIPQLFQDLHQQMVIPLLTDTGAIPPNYPVDVEALGTPRLIKLMDYSLLIACQ</sequence>
<dbReference type="EMBL" id="KI297894">
    <property type="protein sequence ID" value="ERZ99532.1"/>
    <property type="molecule type" value="Genomic_DNA"/>
</dbReference>